<evidence type="ECO:0000256" key="1">
    <source>
        <dbReference type="SAM" id="SignalP"/>
    </source>
</evidence>
<gene>
    <name evidence="2" type="ORF">GCM10010430_41210</name>
</gene>
<evidence type="ECO:0000313" key="2">
    <source>
        <dbReference type="EMBL" id="GAA2253218.1"/>
    </source>
</evidence>
<sequence>MRRLTTALVATLFTLTPAGPAAAAPAGHRDPAQCPGGAVCGWRETGWSGGPVYWSPPFDSRTCLVEDGLGPFNSVWNDSGHPVRFYRGGNCDGSYVDLDAGTGSPQTPWPVGSARVLEV</sequence>
<dbReference type="Proteomes" id="UP001500305">
    <property type="component" value="Unassembled WGS sequence"/>
</dbReference>
<comment type="caution">
    <text evidence="2">The sequence shown here is derived from an EMBL/GenBank/DDBJ whole genome shotgun (WGS) entry which is preliminary data.</text>
</comment>
<feature type="signal peptide" evidence="1">
    <location>
        <begin position="1"/>
        <end position="23"/>
    </location>
</feature>
<keyword evidence="1" id="KW-0732">Signal</keyword>
<evidence type="ECO:0000313" key="3">
    <source>
        <dbReference type="Proteomes" id="UP001500305"/>
    </source>
</evidence>
<dbReference type="RefSeq" id="WP_344637918.1">
    <property type="nucleotide sequence ID" value="NZ_BAAATR010000018.1"/>
</dbReference>
<name>A0ABN3EAZ8_9ACTN</name>
<organism evidence="2 3">
    <name type="scientific">Kitasatospora cystarginea</name>
    <dbReference type="NCBI Taxonomy" id="58350"/>
    <lineage>
        <taxon>Bacteria</taxon>
        <taxon>Bacillati</taxon>
        <taxon>Actinomycetota</taxon>
        <taxon>Actinomycetes</taxon>
        <taxon>Kitasatosporales</taxon>
        <taxon>Streptomycetaceae</taxon>
        <taxon>Kitasatospora</taxon>
    </lineage>
</organism>
<feature type="chain" id="PRO_5046338546" description="Peptidase inhibitor family I36" evidence="1">
    <location>
        <begin position="24"/>
        <end position="119"/>
    </location>
</feature>
<evidence type="ECO:0008006" key="4">
    <source>
        <dbReference type="Google" id="ProtNLM"/>
    </source>
</evidence>
<protein>
    <recommendedName>
        <fullName evidence="4">Peptidase inhibitor family I36</fullName>
    </recommendedName>
</protein>
<accession>A0ABN3EAZ8</accession>
<reference evidence="2 3" key="1">
    <citation type="journal article" date="2019" name="Int. J. Syst. Evol. Microbiol.">
        <title>The Global Catalogue of Microorganisms (GCM) 10K type strain sequencing project: providing services to taxonomists for standard genome sequencing and annotation.</title>
        <authorList>
            <consortium name="The Broad Institute Genomics Platform"/>
            <consortium name="The Broad Institute Genome Sequencing Center for Infectious Disease"/>
            <person name="Wu L."/>
            <person name="Ma J."/>
        </authorList>
    </citation>
    <scope>NUCLEOTIDE SEQUENCE [LARGE SCALE GENOMIC DNA]</scope>
    <source>
        <strain evidence="2 3">JCM 7356</strain>
    </source>
</reference>
<keyword evidence="3" id="KW-1185">Reference proteome</keyword>
<dbReference type="EMBL" id="BAAATR010000018">
    <property type="protein sequence ID" value="GAA2253218.1"/>
    <property type="molecule type" value="Genomic_DNA"/>
</dbReference>
<proteinExistence type="predicted"/>
<dbReference type="Pfam" id="PF03995">
    <property type="entry name" value="Inhibitor_I36"/>
    <property type="match status" value="1"/>
</dbReference>